<feature type="coiled-coil region" evidence="1">
    <location>
        <begin position="285"/>
        <end position="403"/>
    </location>
</feature>
<evidence type="ECO:0000256" key="1">
    <source>
        <dbReference type="SAM" id="Coils"/>
    </source>
</evidence>
<evidence type="ECO:0000313" key="3">
    <source>
        <dbReference type="EMBL" id="KAG0729384.1"/>
    </source>
</evidence>
<name>A0A8J4YRS0_CHIOP</name>
<dbReference type="AlphaFoldDB" id="A0A8J4YRS0"/>
<sequence>MLPTAATLKTCPQMSSSDSLDDQAVCGGPSLVVGGGRPLHRSLATYRYENALVKTELAATLERHGREVQEMRLKCDSKGAEAGPVAGGGAQLCVFGGVPGGEGSRLCPANPTCTTKYKVMSGLPHHTQGLEEDLAAAITRREKLHREKTKAEEDLEEARYSRQTSEQSLGAENQKLLREGEELRQECERGRARLREVTAALTSERHHHQLIKSRVSEVEQQCQVQLTLAEAQAAQLRQEKAEEEAAAAKRVNGRDQRPDRRRQRSTWGGERQAHLTSTHQLSRHNTDLLQEVKALEDKVRSLEGQREGRGRELREELQATMEKLQAAEKEAAIAGARVASLEDLERLLRQERESAAASRQELHRWQAEAQELKALNADLRQNLQKLADKVSEVQGQCEAAKGEAQREQSDRVRMAADLRAAHQEEAERLKGRIATQEAYLADKSAKYLEDSSLLRQKLHTYAKLNKKLRHKLECGALQVEQLEAQRAALEGNVPAQTHAHLQAQCQALHRKHNEFAAFLRGLSEFRSSLPEVAELTSCVGMLTQSSARWRRISNSAL</sequence>
<evidence type="ECO:0000313" key="4">
    <source>
        <dbReference type="Proteomes" id="UP000770661"/>
    </source>
</evidence>
<keyword evidence="1" id="KW-0175">Coiled coil</keyword>
<dbReference type="Proteomes" id="UP000770661">
    <property type="component" value="Unassembled WGS sequence"/>
</dbReference>
<comment type="caution">
    <text evidence="3">The sequence shown here is derived from an EMBL/GenBank/DDBJ whole genome shotgun (WGS) entry which is preliminary data.</text>
</comment>
<dbReference type="OrthoDB" id="6376638at2759"/>
<feature type="region of interest" description="Disordered" evidence="2">
    <location>
        <begin position="240"/>
        <end position="285"/>
    </location>
</feature>
<evidence type="ECO:0000256" key="2">
    <source>
        <dbReference type="SAM" id="MobiDB-lite"/>
    </source>
</evidence>
<feature type="region of interest" description="Disordered" evidence="2">
    <location>
        <begin position="144"/>
        <end position="177"/>
    </location>
</feature>
<feature type="compositionally biased region" description="Basic and acidic residues" evidence="2">
    <location>
        <begin position="144"/>
        <end position="160"/>
    </location>
</feature>
<reference evidence="3" key="1">
    <citation type="submission" date="2020-07" db="EMBL/GenBank/DDBJ databases">
        <title>The High-quality genome of the commercially important snow crab, Chionoecetes opilio.</title>
        <authorList>
            <person name="Jeong J.-H."/>
            <person name="Ryu S."/>
        </authorList>
    </citation>
    <scope>NUCLEOTIDE SEQUENCE</scope>
    <source>
        <strain evidence="3">MADBK_172401_WGS</strain>
        <tissue evidence="3">Digestive gland</tissue>
    </source>
</reference>
<proteinExistence type="predicted"/>
<protein>
    <submittedName>
        <fullName evidence="3">Uncharacterized protein</fullName>
    </submittedName>
</protein>
<keyword evidence="4" id="KW-1185">Reference proteome</keyword>
<feature type="coiled-coil region" evidence="1">
    <location>
        <begin position="465"/>
        <end position="492"/>
    </location>
</feature>
<organism evidence="3 4">
    <name type="scientific">Chionoecetes opilio</name>
    <name type="common">Atlantic snow crab</name>
    <name type="synonym">Cancer opilio</name>
    <dbReference type="NCBI Taxonomy" id="41210"/>
    <lineage>
        <taxon>Eukaryota</taxon>
        <taxon>Metazoa</taxon>
        <taxon>Ecdysozoa</taxon>
        <taxon>Arthropoda</taxon>
        <taxon>Crustacea</taxon>
        <taxon>Multicrustacea</taxon>
        <taxon>Malacostraca</taxon>
        <taxon>Eumalacostraca</taxon>
        <taxon>Eucarida</taxon>
        <taxon>Decapoda</taxon>
        <taxon>Pleocyemata</taxon>
        <taxon>Brachyura</taxon>
        <taxon>Eubrachyura</taxon>
        <taxon>Majoidea</taxon>
        <taxon>Majidae</taxon>
        <taxon>Chionoecetes</taxon>
    </lineage>
</organism>
<accession>A0A8J4YRS0</accession>
<feature type="compositionally biased region" description="Polar residues" evidence="2">
    <location>
        <begin position="161"/>
        <end position="171"/>
    </location>
</feature>
<dbReference type="EMBL" id="JACEEZ010001256">
    <property type="protein sequence ID" value="KAG0729384.1"/>
    <property type="molecule type" value="Genomic_DNA"/>
</dbReference>
<gene>
    <name evidence="3" type="ORF">GWK47_030421</name>
</gene>